<dbReference type="AlphaFoldDB" id="A0A7X9FUA4"/>
<proteinExistence type="predicted"/>
<organism evidence="1 2">
    <name type="scientific">SAR324 cluster bacterium</name>
    <dbReference type="NCBI Taxonomy" id="2024889"/>
    <lineage>
        <taxon>Bacteria</taxon>
        <taxon>Deltaproteobacteria</taxon>
        <taxon>SAR324 cluster</taxon>
    </lineage>
</organism>
<dbReference type="Proteomes" id="UP000524246">
    <property type="component" value="Unassembled WGS sequence"/>
</dbReference>
<gene>
    <name evidence="1" type="ORF">GYA55_14950</name>
</gene>
<comment type="caution">
    <text evidence="1">The sequence shown here is derived from an EMBL/GenBank/DDBJ whole genome shotgun (WGS) entry which is preliminary data.</text>
</comment>
<accession>A0A7X9FUA4</accession>
<evidence type="ECO:0000313" key="2">
    <source>
        <dbReference type="Proteomes" id="UP000524246"/>
    </source>
</evidence>
<sequence length="208" mass="23558">MRIPGKVSKDIGYALLYQASRELDEEGNPRKDIIRYFRAGAERVQWKALGEYIATVTREVEPLSPSEIFHLYDYAVFRESDRRKGIGRLTLRIASDHVLGQADSERAIRLGFIDPEHADSLVASPKAGSILGKEVPTSHDGPHPSILSFYGPNLDRIFTGKVLMSSEQVRDDLSSYVQRLRDRLSEGKLIAFNPESDAFEIVELRFRH</sequence>
<name>A0A7X9FUA4_9DELT</name>
<dbReference type="EMBL" id="JAAZON010000678">
    <property type="protein sequence ID" value="NMC64461.1"/>
    <property type="molecule type" value="Genomic_DNA"/>
</dbReference>
<reference evidence="1 2" key="1">
    <citation type="journal article" date="2020" name="Biotechnol. Biofuels">
        <title>New insights from the biogas microbiome by comprehensive genome-resolved metagenomics of nearly 1600 species originating from multiple anaerobic digesters.</title>
        <authorList>
            <person name="Campanaro S."/>
            <person name="Treu L."/>
            <person name="Rodriguez-R L.M."/>
            <person name="Kovalovszki A."/>
            <person name="Ziels R.M."/>
            <person name="Maus I."/>
            <person name="Zhu X."/>
            <person name="Kougias P.G."/>
            <person name="Basile A."/>
            <person name="Luo G."/>
            <person name="Schluter A."/>
            <person name="Konstantinidis K.T."/>
            <person name="Angelidaki I."/>
        </authorList>
    </citation>
    <scope>NUCLEOTIDE SEQUENCE [LARGE SCALE GENOMIC DNA]</scope>
    <source>
        <strain evidence="1">AS27yjCOA_65</strain>
    </source>
</reference>
<evidence type="ECO:0000313" key="1">
    <source>
        <dbReference type="EMBL" id="NMC64461.1"/>
    </source>
</evidence>
<protein>
    <submittedName>
        <fullName evidence="1">Uncharacterized protein</fullName>
    </submittedName>
</protein>